<dbReference type="PROSITE" id="PS51257">
    <property type="entry name" value="PROKAR_LIPOPROTEIN"/>
    <property type="match status" value="1"/>
</dbReference>
<evidence type="ECO:0000313" key="3">
    <source>
        <dbReference type="RefSeq" id="XP_014003959.1"/>
    </source>
</evidence>
<name>A0A1S3MLG9_SALSA</name>
<dbReference type="InterPro" id="IPR016186">
    <property type="entry name" value="C-type_lectin-like/link_sf"/>
</dbReference>
<protein>
    <submittedName>
        <fullName evidence="3">Uncharacterized protein isoform X2</fullName>
    </submittedName>
</protein>
<keyword evidence="2" id="KW-1185">Reference proteome</keyword>
<feature type="chain" id="PRO_5010324509" evidence="1">
    <location>
        <begin position="25"/>
        <end position="259"/>
    </location>
</feature>
<organism evidence="2 3">
    <name type="scientific">Salmo salar</name>
    <name type="common">Atlantic salmon</name>
    <dbReference type="NCBI Taxonomy" id="8030"/>
    <lineage>
        <taxon>Eukaryota</taxon>
        <taxon>Metazoa</taxon>
        <taxon>Chordata</taxon>
        <taxon>Craniata</taxon>
        <taxon>Vertebrata</taxon>
        <taxon>Euteleostomi</taxon>
        <taxon>Actinopterygii</taxon>
        <taxon>Neopterygii</taxon>
        <taxon>Teleostei</taxon>
        <taxon>Protacanthopterygii</taxon>
        <taxon>Salmoniformes</taxon>
        <taxon>Salmonidae</taxon>
        <taxon>Salmoninae</taxon>
        <taxon>Salmo</taxon>
    </lineage>
</organism>
<proteinExistence type="predicted"/>
<dbReference type="Proteomes" id="UP001652741">
    <property type="component" value="Chromosome ssa16"/>
</dbReference>
<evidence type="ECO:0000256" key="1">
    <source>
        <dbReference type="SAM" id="SignalP"/>
    </source>
</evidence>
<reference evidence="3" key="1">
    <citation type="submission" date="2025-08" db="UniProtKB">
        <authorList>
            <consortium name="RefSeq"/>
        </authorList>
    </citation>
    <scope>IDENTIFICATION</scope>
</reference>
<sequence length="259" mass="28499">MDGTVRVWLLVGFIQVVSLSCVQCSEPAVVVVEVMFGCFPSGQDPDCYTISYRTAHNLTVWLDPIGHSESSPDCRLLLLMAEEPVESNITLNAIKKTPHWRLRPFILLLSPSSLRVEVTTTSALLSCSLQNQQTLTALSLHNHAHQTHTHTEHTHRPHTHNSSYAVRGLQSGAHYSITAELTTPFTHLNISLTQRLHTTIETAQCPIGWLASGRSCYSVSRQSLSCGDAQHTCMGMASGGHQVEVKTETDLLLLSPDHT</sequence>
<evidence type="ECO:0000313" key="2">
    <source>
        <dbReference type="Proteomes" id="UP001652741"/>
    </source>
</evidence>
<gene>
    <name evidence="3" type="primary">LOC106573434</name>
</gene>
<dbReference type="Gene3D" id="3.10.100.10">
    <property type="entry name" value="Mannose-Binding Protein A, subunit A"/>
    <property type="match status" value="1"/>
</dbReference>
<dbReference type="SUPFAM" id="SSF56436">
    <property type="entry name" value="C-type lectin-like"/>
    <property type="match status" value="1"/>
</dbReference>
<dbReference type="GeneID" id="106573434"/>
<accession>A0A1S3MLG9</accession>
<dbReference type="KEGG" id="sasa:106573434"/>
<dbReference type="InterPro" id="IPR016187">
    <property type="entry name" value="CTDL_fold"/>
</dbReference>
<dbReference type="AlphaFoldDB" id="A0A1S3MLG9"/>
<feature type="signal peptide" evidence="1">
    <location>
        <begin position="1"/>
        <end position="24"/>
    </location>
</feature>
<dbReference type="RefSeq" id="XP_014003959.1">
    <property type="nucleotide sequence ID" value="XM_014148484.2"/>
</dbReference>
<keyword evidence="1" id="KW-0732">Signal</keyword>